<gene>
    <name evidence="3" type="ORF">GPECTOR_82g240</name>
</gene>
<dbReference type="PROSITE" id="PS50280">
    <property type="entry name" value="SET"/>
    <property type="match status" value="1"/>
</dbReference>
<keyword evidence="4" id="KW-1185">Reference proteome</keyword>
<sequence>MARLALQGLALCLAIGALARATYVTPEEERLMQWIIEEGGILKATVGRTAQGVRGVFTTEDIPKGETVIMIPPHLVLSVRSVAAADDATFLLREMHTPCSRLKPYMDVLPKEGQVLTGYNFPEEYVQYLADDHLVMTIPEAIGRTNMSLPYWEYVVSLLSSRTFSMRKNTLSMVPFLDLMNHDPRNINQLSDSATDIRLIAGRDLVKGEEITITYGNMRSDELLLYYGFIDTVTQPPRLLAVDHRNYKPYGSEELSDEPITGPPELVAQELLRLTAILARFESRLEQLGPIPDTIPEVADVLRGLHAQRRETLNAEIRRLEGLARSEL</sequence>
<dbReference type="AlphaFoldDB" id="A0A150G1F8"/>
<dbReference type="Proteomes" id="UP000075714">
    <property type="component" value="Unassembled WGS sequence"/>
</dbReference>
<evidence type="ECO:0000313" key="3">
    <source>
        <dbReference type="EMBL" id="KXZ43706.1"/>
    </source>
</evidence>
<feature type="chain" id="PRO_5007561794" description="SET domain-containing protein" evidence="1">
    <location>
        <begin position="22"/>
        <end position="328"/>
    </location>
</feature>
<dbReference type="Gene3D" id="3.90.1410.10">
    <property type="entry name" value="set domain protein methyltransferase, domain 1"/>
    <property type="match status" value="1"/>
</dbReference>
<name>A0A150G1F8_GONPE</name>
<dbReference type="CDD" id="cd10527">
    <property type="entry name" value="SET_LSMT"/>
    <property type="match status" value="1"/>
</dbReference>
<dbReference type="InterPro" id="IPR046341">
    <property type="entry name" value="SET_dom_sf"/>
</dbReference>
<accession>A0A150G1F8</accession>
<evidence type="ECO:0000313" key="4">
    <source>
        <dbReference type="Proteomes" id="UP000075714"/>
    </source>
</evidence>
<dbReference type="Pfam" id="PF00856">
    <property type="entry name" value="SET"/>
    <property type="match status" value="1"/>
</dbReference>
<organism evidence="3 4">
    <name type="scientific">Gonium pectorale</name>
    <name type="common">Green alga</name>
    <dbReference type="NCBI Taxonomy" id="33097"/>
    <lineage>
        <taxon>Eukaryota</taxon>
        <taxon>Viridiplantae</taxon>
        <taxon>Chlorophyta</taxon>
        <taxon>core chlorophytes</taxon>
        <taxon>Chlorophyceae</taxon>
        <taxon>CS clade</taxon>
        <taxon>Chlamydomonadales</taxon>
        <taxon>Volvocaceae</taxon>
        <taxon>Gonium</taxon>
    </lineage>
</organism>
<dbReference type="InterPro" id="IPR001214">
    <property type="entry name" value="SET_dom"/>
</dbReference>
<feature type="domain" description="SET" evidence="2">
    <location>
        <begin position="42"/>
        <end position="216"/>
    </location>
</feature>
<dbReference type="OrthoDB" id="441812at2759"/>
<dbReference type="EMBL" id="LSYV01000083">
    <property type="protein sequence ID" value="KXZ43706.1"/>
    <property type="molecule type" value="Genomic_DNA"/>
</dbReference>
<dbReference type="PANTHER" id="PTHR13271:SF123">
    <property type="entry name" value="RIBULOSE-1,5-BISPHOSPHATE CARBOXYLASE_OXYGENASE SMALL SUBUNIT N-METHYLTRANSFERASE I-RELATED"/>
    <property type="match status" value="1"/>
</dbReference>
<dbReference type="SUPFAM" id="SSF82199">
    <property type="entry name" value="SET domain"/>
    <property type="match status" value="1"/>
</dbReference>
<dbReference type="GO" id="GO:0016279">
    <property type="term" value="F:protein-lysine N-methyltransferase activity"/>
    <property type="evidence" value="ECO:0007669"/>
    <property type="project" value="TreeGrafter"/>
</dbReference>
<dbReference type="InterPro" id="IPR050600">
    <property type="entry name" value="SETD3_SETD6_MTase"/>
</dbReference>
<proteinExistence type="predicted"/>
<feature type="signal peptide" evidence="1">
    <location>
        <begin position="1"/>
        <end position="21"/>
    </location>
</feature>
<dbReference type="SMART" id="SM00317">
    <property type="entry name" value="SET"/>
    <property type="match status" value="1"/>
</dbReference>
<comment type="caution">
    <text evidence="3">The sequence shown here is derived from an EMBL/GenBank/DDBJ whole genome shotgun (WGS) entry which is preliminary data.</text>
</comment>
<evidence type="ECO:0000259" key="2">
    <source>
        <dbReference type="PROSITE" id="PS50280"/>
    </source>
</evidence>
<reference evidence="4" key="1">
    <citation type="journal article" date="2016" name="Nat. Commun.">
        <title>The Gonium pectorale genome demonstrates co-option of cell cycle regulation during the evolution of multicellularity.</title>
        <authorList>
            <person name="Hanschen E.R."/>
            <person name="Marriage T.N."/>
            <person name="Ferris P.J."/>
            <person name="Hamaji T."/>
            <person name="Toyoda A."/>
            <person name="Fujiyama A."/>
            <person name="Neme R."/>
            <person name="Noguchi H."/>
            <person name="Minakuchi Y."/>
            <person name="Suzuki M."/>
            <person name="Kawai-Toyooka H."/>
            <person name="Smith D.R."/>
            <person name="Sparks H."/>
            <person name="Anderson J."/>
            <person name="Bakaric R."/>
            <person name="Luria V."/>
            <person name="Karger A."/>
            <person name="Kirschner M.W."/>
            <person name="Durand P.M."/>
            <person name="Michod R.E."/>
            <person name="Nozaki H."/>
            <person name="Olson B.J."/>
        </authorList>
    </citation>
    <scope>NUCLEOTIDE SEQUENCE [LARGE SCALE GENOMIC DNA]</scope>
    <source>
        <strain evidence="4">NIES-2863</strain>
    </source>
</reference>
<dbReference type="PANTHER" id="PTHR13271">
    <property type="entry name" value="UNCHARACTERIZED PUTATIVE METHYLTRANSFERASE"/>
    <property type="match status" value="1"/>
</dbReference>
<protein>
    <recommendedName>
        <fullName evidence="2">SET domain-containing protein</fullName>
    </recommendedName>
</protein>
<evidence type="ECO:0000256" key="1">
    <source>
        <dbReference type="SAM" id="SignalP"/>
    </source>
</evidence>
<keyword evidence="1" id="KW-0732">Signal</keyword>